<dbReference type="InterPro" id="IPR026881">
    <property type="entry name" value="WYL_dom"/>
</dbReference>
<dbReference type="AlphaFoldDB" id="A0A346XYG4"/>
<sequence length="316" mass="35312">MVDRLERLINLVIALRETRRPLTVDAINERVAGYEGNRTDAWRRMFERDKADLRDLGVPLRTERVDRFDETLGYRIDPADYDLPDITFDPAELTALALAVQLTGLGDEAAPGLDKLAVGADLPGTPRGIGRLPLELGLDAPNRGTLTDALLDRRRVRFAYRRPADMGEDSTTRRVEPHALLHHRGRWYLRGHDLDRQALRTFRLDRIEGTVRLTGEAGAFVIPDEVPDPREVVPGADLDPVDAVVLADAEIAWTVARRARGAGEPAPRTGWRRFTIRVTDPDSFVSWVLDQGPAIEVVSPPDLRARVVDHLQGLRG</sequence>
<reference evidence="3 4" key="1">
    <citation type="submission" date="2018-09" db="EMBL/GenBank/DDBJ databases">
        <title>Complete genome sequence of Euzebya sp. DY32-46 isolated from seawater of Pacific Ocean.</title>
        <authorList>
            <person name="Xu L."/>
            <person name="Wu Y.-H."/>
            <person name="Xu X.-W."/>
        </authorList>
    </citation>
    <scope>NUCLEOTIDE SEQUENCE [LARGE SCALE GENOMIC DNA]</scope>
    <source>
        <strain evidence="3 4">DY32-46</strain>
    </source>
</reference>
<evidence type="ECO:0000259" key="2">
    <source>
        <dbReference type="Pfam" id="PF25583"/>
    </source>
</evidence>
<keyword evidence="4" id="KW-1185">Reference proteome</keyword>
<feature type="domain" description="WCX" evidence="2">
    <location>
        <begin position="240"/>
        <end position="313"/>
    </location>
</feature>
<gene>
    <name evidence="3" type="ORF">DVS28_a2581</name>
</gene>
<dbReference type="InterPro" id="IPR057727">
    <property type="entry name" value="WCX_dom"/>
</dbReference>
<dbReference type="OrthoDB" id="3268930at2"/>
<dbReference type="Pfam" id="PF25583">
    <property type="entry name" value="WCX"/>
    <property type="match status" value="1"/>
</dbReference>
<organism evidence="3 4">
    <name type="scientific">Euzebya pacifica</name>
    <dbReference type="NCBI Taxonomy" id="1608957"/>
    <lineage>
        <taxon>Bacteria</taxon>
        <taxon>Bacillati</taxon>
        <taxon>Actinomycetota</taxon>
        <taxon>Nitriliruptoria</taxon>
        <taxon>Euzebyales</taxon>
    </lineage>
</organism>
<feature type="domain" description="WYL" evidence="1">
    <location>
        <begin position="145"/>
        <end position="208"/>
    </location>
</feature>
<dbReference type="Proteomes" id="UP000264006">
    <property type="component" value="Chromosome"/>
</dbReference>
<evidence type="ECO:0000259" key="1">
    <source>
        <dbReference type="Pfam" id="PF13280"/>
    </source>
</evidence>
<proteinExistence type="predicted"/>
<protein>
    <submittedName>
        <fullName evidence="3">DeoR-family transcriptional regulator</fullName>
    </submittedName>
</protein>
<dbReference type="PANTHER" id="PTHR34580">
    <property type="match status" value="1"/>
</dbReference>
<name>A0A346XYG4_9ACTN</name>
<dbReference type="PANTHER" id="PTHR34580:SF3">
    <property type="entry name" value="PROTEIN PAFB"/>
    <property type="match status" value="1"/>
</dbReference>
<evidence type="ECO:0000313" key="3">
    <source>
        <dbReference type="EMBL" id="AXV07261.1"/>
    </source>
</evidence>
<dbReference type="EMBL" id="CP031165">
    <property type="protein sequence ID" value="AXV07261.1"/>
    <property type="molecule type" value="Genomic_DNA"/>
</dbReference>
<accession>A0A346XYG4</accession>
<evidence type="ECO:0000313" key="4">
    <source>
        <dbReference type="Proteomes" id="UP000264006"/>
    </source>
</evidence>
<dbReference type="Pfam" id="PF13280">
    <property type="entry name" value="WYL"/>
    <property type="match status" value="1"/>
</dbReference>
<dbReference type="KEGG" id="euz:DVS28_a2581"/>
<dbReference type="RefSeq" id="WP_114591777.1">
    <property type="nucleotide sequence ID" value="NZ_CP031165.1"/>
</dbReference>
<dbReference type="PROSITE" id="PS52050">
    <property type="entry name" value="WYL"/>
    <property type="match status" value="1"/>
</dbReference>
<dbReference type="InterPro" id="IPR051534">
    <property type="entry name" value="CBASS_pafABC_assoc_protein"/>
</dbReference>